<reference evidence="2 3" key="1">
    <citation type="submission" date="2019-03" db="EMBL/GenBank/DDBJ databases">
        <title>Draft genome sequences of novel Actinobacteria.</title>
        <authorList>
            <person name="Sahin N."/>
            <person name="Ay H."/>
            <person name="Saygin H."/>
        </authorList>
    </citation>
    <scope>NUCLEOTIDE SEQUENCE [LARGE SCALE GENOMIC DNA]</scope>
    <source>
        <strain evidence="2 3">KC310</strain>
    </source>
</reference>
<dbReference type="AlphaFoldDB" id="A0A4R4V817"/>
<evidence type="ECO:0000256" key="1">
    <source>
        <dbReference type="SAM" id="MobiDB-lite"/>
    </source>
</evidence>
<feature type="region of interest" description="Disordered" evidence="1">
    <location>
        <begin position="1"/>
        <end position="24"/>
    </location>
</feature>
<dbReference type="RefSeq" id="WP_132598091.1">
    <property type="nucleotide sequence ID" value="NZ_SMKO01000086.1"/>
</dbReference>
<protein>
    <recommendedName>
        <fullName evidence="4">PQQ-like beta-propeller repeat protein</fullName>
    </recommendedName>
</protein>
<proteinExistence type="predicted"/>
<dbReference type="EMBL" id="SMKO01000086">
    <property type="protein sequence ID" value="TDD00851.1"/>
    <property type="molecule type" value="Genomic_DNA"/>
</dbReference>
<keyword evidence="3" id="KW-1185">Reference proteome</keyword>
<name>A0A4R4V817_9ACTN</name>
<evidence type="ECO:0000313" key="2">
    <source>
        <dbReference type="EMBL" id="TDD00851.1"/>
    </source>
</evidence>
<gene>
    <name evidence="2" type="ORF">E1292_27440</name>
</gene>
<feature type="compositionally biased region" description="Low complexity" evidence="1">
    <location>
        <begin position="7"/>
        <end position="24"/>
    </location>
</feature>
<evidence type="ECO:0008006" key="4">
    <source>
        <dbReference type="Google" id="ProtNLM"/>
    </source>
</evidence>
<sequence>MPAASAVVPTASGPGPSPVASPSSAPPVGGVWALVCCEGRLFAACADGTLAYRDVSGQNLPWRTIDDTDAIALAAPREAHGGPPAGLFGVAVDGTIRYRDPVPGPAPWQDVGQAPEGTTGLAAADERLFAITAANELWHLPIRHLNAHNWTMIGAAAGPSPCPGGGPATGPATGPAGGPVTGPAISPAIGLATDPAGGPAGGSVISPATLAAMNGRLFTVAADRILTRSVNRYETPWADLGPAAGNTVLAAASGRLIGTGPDGTLRWRPIA</sequence>
<organism evidence="2 3">
    <name type="scientific">Nonomuraea deserti</name>
    <dbReference type="NCBI Taxonomy" id="1848322"/>
    <lineage>
        <taxon>Bacteria</taxon>
        <taxon>Bacillati</taxon>
        <taxon>Actinomycetota</taxon>
        <taxon>Actinomycetes</taxon>
        <taxon>Streptosporangiales</taxon>
        <taxon>Streptosporangiaceae</taxon>
        <taxon>Nonomuraea</taxon>
    </lineage>
</organism>
<evidence type="ECO:0000313" key="3">
    <source>
        <dbReference type="Proteomes" id="UP000295258"/>
    </source>
</evidence>
<accession>A0A4R4V817</accession>
<comment type="caution">
    <text evidence="2">The sequence shown here is derived from an EMBL/GenBank/DDBJ whole genome shotgun (WGS) entry which is preliminary data.</text>
</comment>
<dbReference type="Proteomes" id="UP000295258">
    <property type="component" value="Unassembled WGS sequence"/>
</dbReference>